<dbReference type="KEGG" id="tmu:101346668"/>
<dbReference type="GO" id="GO:0005829">
    <property type="term" value="C:cytosol"/>
    <property type="evidence" value="ECO:0007669"/>
    <property type="project" value="TreeGrafter"/>
</dbReference>
<evidence type="ECO:0000256" key="10">
    <source>
        <dbReference type="ARBA" id="ARBA00080092"/>
    </source>
</evidence>
<dbReference type="AlphaFoldDB" id="A0A2Y9R6F4"/>
<dbReference type="PROSITE" id="PS50002">
    <property type="entry name" value="SH3"/>
    <property type="match status" value="1"/>
</dbReference>
<organism evidence="16 17">
    <name type="scientific">Trichechus manatus latirostris</name>
    <name type="common">Florida manatee</name>
    <dbReference type="NCBI Taxonomy" id="127582"/>
    <lineage>
        <taxon>Eukaryota</taxon>
        <taxon>Metazoa</taxon>
        <taxon>Chordata</taxon>
        <taxon>Craniata</taxon>
        <taxon>Vertebrata</taxon>
        <taxon>Euteleostomi</taxon>
        <taxon>Mammalia</taxon>
        <taxon>Eutheria</taxon>
        <taxon>Afrotheria</taxon>
        <taxon>Sirenia</taxon>
        <taxon>Trichechidae</taxon>
        <taxon>Trichechus</taxon>
    </lineage>
</organism>
<evidence type="ECO:0000256" key="2">
    <source>
        <dbReference type="ARBA" id="ARBA00022443"/>
    </source>
</evidence>
<dbReference type="GO" id="GO:0003779">
    <property type="term" value="F:actin binding"/>
    <property type="evidence" value="ECO:0007669"/>
    <property type="project" value="UniProtKB-KW"/>
</dbReference>
<name>A0A2Y9R6F4_TRIMA</name>
<dbReference type="GO" id="GO:0030838">
    <property type="term" value="P:positive regulation of actin filament polymerization"/>
    <property type="evidence" value="ECO:0007669"/>
    <property type="project" value="TreeGrafter"/>
</dbReference>
<dbReference type="InParanoid" id="A0A2Y9R6F4"/>
<dbReference type="Gene3D" id="1.20.1270.60">
    <property type="entry name" value="Arfaptin homology (AH) domain/BAR domain"/>
    <property type="match status" value="1"/>
</dbReference>
<dbReference type="Proteomes" id="UP000248480">
    <property type="component" value="Unplaced"/>
</dbReference>
<dbReference type="PANTHER" id="PTHR14206">
    <property type="entry name" value="BRAIN-SPECIFIC ANGIOGENESIS INHIBITOR 1-ASSOCIATED PROTEIN 2"/>
    <property type="match status" value="1"/>
</dbReference>
<sequence>MFADDITSVLGFLIDHDSRLSTPAHSGRIRPAHPAALPVASPLTGPAPPTPALPFAVAPPTPARGPAHPPDPPSSGRAALPAPRRQFASPQLFEGGGGGSGRGTASFNILTAVAARASTLRPTAVEAADPRGPLSRAPALPPPESDGHEAPPRPPALAGSAAAAMSRGPEEVSQLTESTYRNVVEQFNPGLRNLINLGKNYEKAVNAMILAGKAYYDGVAKIGEIATGSLVSMELGHVLIEISNTHKKLNDSLDENFKKFHKEIIRELEKKTELDVKYMNATLKRYRAEHRNKLDSLEKSQAELKKIKRKSQGGRNALKYEHKEIEYVETVTSRQSEIQQFIADGCKEALLEEKRRFCFLVDKHCSFANHIHRYHLQSAELLNAKLPWWQETCGDATKVPEKIINMIDEIKTPISTPISGTPQPSPMIERSNMVGKDYDTLSKQLPKMPPAPSTKAYTSPLIDMFNNPATVAQNSERINNSTDSSEDPSLQRSVSVATGLNLMKKQKVKTIFPHTAGSNKTLLSFAQGDVITLLIPEEKDGWLYGEHDTTKVRGWFPSSYTKLLEENAMEAVAVPTPSPAPVRSISTVNLSEKSSVVIPPPDYLECVSTGAAADKRAEISKNTSTFKAPTSKPEVLPPNDANGTAKPPFLSGENPFATVKLRPTVTNDRSAPIIR</sequence>
<keyword evidence="3" id="KW-0963">Cytoplasm</keyword>
<dbReference type="InterPro" id="IPR013606">
    <property type="entry name" value="I-BAR_dom"/>
</dbReference>
<evidence type="ECO:0000256" key="7">
    <source>
        <dbReference type="ARBA" id="ARBA00023212"/>
    </source>
</evidence>
<dbReference type="SMART" id="SM00326">
    <property type="entry name" value="SH3"/>
    <property type="match status" value="1"/>
</dbReference>
<accession>A0A2Y9R6F4</accession>
<dbReference type="GO" id="GO:0005654">
    <property type="term" value="C:nucleoplasm"/>
    <property type="evidence" value="ECO:0007669"/>
    <property type="project" value="TreeGrafter"/>
</dbReference>
<feature type="region of interest" description="Disordered" evidence="13">
    <location>
        <begin position="622"/>
        <end position="675"/>
    </location>
</feature>
<dbReference type="Pfam" id="PF14604">
    <property type="entry name" value="SH3_9"/>
    <property type="match status" value="1"/>
</dbReference>
<feature type="domain" description="SH3" evidence="14">
    <location>
        <begin position="503"/>
        <end position="566"/>
    </location>
</feature>
<dbReference type="GO" id="GO:0051764">
    <property type="term" value="P:actin crosslink formation"/>
    <property type="evidence" value="ECO:0007669"/>
    <property type="project" value="TreeGrafter"/>
</dbReference>
<dbReference type="CDD" id="cd11913">
    <property type="entry name" value="SH3_BAIAP2L1"/>
    <property type="match status" value="1"/>
</dbReference>
<keyword evidence="7" id="KW-0206">Cytoskeleton</keyword>
<dbReference type="InterPro" id="IPR001452">
    <property type="entry name" value="SH3_domain"/>
</dbReference>
<feature type="compositionally biased region" description="Low complexity" evidence="13">
    <location>
        <begin position="156"/>
        <end position="167"/>
    </location>
</feature>
<gene>
    <name evidence="17" type="primary">BAIAP2L1</name>
</gene>
<dbReference type="GO" id="GO:0005856">
    <property type="term" value="C:cytoskeleton"/>
    <property type="evidence" value="ECO:0007669"/>
    <property type="project" value="UniProtKB-SubCell"/>
</dbReference>
<reference evidence="17" key="1">
    <citation type="submission" date="2025-08" db="UniProtKB">
        <authorList>
            <consortium name="RefSeq"/>
        </authorList>
    </citation>
    <scope>IDENTIFICATION</scope>
</reference>
<dbReference type="Gene3D" id="2.30.30.40">
    <property type="entry name" value="SH3 Domains"/>
    <property type="match status" value="1"/>
</dbReference>
<dbReference type="CDD" id="cd07645">
    <property type="entry name" value="I-BAR_IMD_BAIAP2L1"/>
    <property type="match status" value="1"/>
</dbReference>
<keyword evidence="16" id="KW-1185">Reference proteome</keyword>
<evidence type="ECO:0000313" key="17">
    <source>
        <dbReference type="RefSeq" id="XP_023591035.1"/>
    </source>
</evidence>
<feature type="domain" description="IMD" evidence="15">
    <location>
        <begin position="164"/>
        <end position="413"/>
    </location>
</feature>
<evidence type="ECO:0000256" key="6">
    <source>
        <dbReference type="ARBA" id="ARBA00023203"/>
    </source>
</evidence>
<dbReference type="FunCoup" id="A0A2Y9R6F4">
    <property type="interactions" value="846"/>
</dbReference>
<evidence type="ECO:0000313" key="16">
    <source>
        <dbReference type="Proteomes" id="UP000248480"/>
    </source>
</evidence>
<evidence type="ECO:0000256" key="5">
    <source>
        <dbReference type="ARBA" id="ARBA00023054"/>
    </source>
</evidence>
<dbReference type="InterPro" id="IPR027681">
    <property type="entry name" value="IRSp53/IRTKS/Pinkbar"/>
</dbReference>
<keyword evidence="2 11" id="KW-0728">SH3 domain</keyword>
<feature type="region of interest" description="Disordered" evidence="13">
    <location>
        <begin position="122"/>
        <end position="172"/>
    </location>
</feature>
<dbReference type="GeneID" id="101346668"/>
<dbReference type="PANTHER" id="PTHR14206:SF4">
    <property type="entry name" value="BRAIN-SPECIFIC ANGIOGENESIS INHIBITOR 1-ASSOCIATED PROTEIN 2-LIKE PROTEIN 1"/>
    <property type="match status" value="1"/>
</dbReference>
<dbReference type="InterPro" id="IPR035592">
    <property type="entry name" value="IRTKS_SH3"/>
</dbReference>
<dbReference type="InterPro" id="IPR036028">
    <property type="entry name" value="SH3-like_dom_sf"/>
</dbReference>
<dbReference type="SUPFAM" id="SSF50044">
    <property type="entry name" value="SH3-domain"/>
    <property type="match status" value="1"/>
</dbReference>
<dbReference type="SUPFAM" id="SSF103657">
    <property type="entry name" value="BAR/IMD domain-like"/>
    <property type="match status" value="1"/>
</dbReference>
<keyword evidence="5 12" id="KW-0175">Coiled coil</keyword>
<evidence type="ECO:0000256" key="1">
    <source>
        <dbReference type="ARBA" id="ARBA00004245"/>
    </source>
</evidence>
<evidence type="ECO:0000259" key="14">
    <source>
        <dbReference type="PROSITE" id="PS50002"/>
    </source>
</evidence>
<dbReference type="GO" id="GO:0007009">
    <property type="term" value="P:plasma membrane organization"/>
    <property type="evidence" value="ECO:0007669"/>
    <property type="project" value="InterPro"/>
</dbReference>
<evidence type="ECO:0000256" key="4">
    <source>
        <dbReference type="ARBA" id="ARBA00022553"/>
    </source>
</evidence>
<feature type="coiled-coil region" evidence="12">
    <location>
        <begin position="280"/>
        <end position="310"/>
    </location>
</feature>
<evidence type="ECO:0000256" key="3">
    <source>
        <dbReference type="ARBA" id="ARBA00022490"/>
    </source>
</evidence>
<feature type="compositionally biased region" description="Pro residues" evidence="13">
    <location>
        <begin position="45"/>
        <end position="73"/>
    </location>
</feature>
<evidence type="ECO:0000259" key="15">
    <source>
        <dbReference type="PROSITE" id="PS51338"/>
    </source>
</evidence>
<dbReference type="STRING" id="127582.A0A2Y9R6F4"/>
<evidence type="ECO:0000256" key="8">
    <source>
        <dbReference type="ARBA" id="ARBA00054781"/>
    </source>
</evidence>
<evidence type="ECO:0000256" key="13">
    <source>
        <dbReference type="SAM" id="MobiDB-lite"/>
    </source>
</evidence>
<dbReference type="RefSeq" id="XP_023591035.1">
    <property type="nucleotide sequence ID" value="XM_023735267.1"/>
</dbReference>
<comment type="function">
    <text evidence="8">May function as adapter protein. Involved in the formation of clusters of actin bundles. Plays a role in the reorganization of the actin cytoskeleton in response to bacterial infection.</text>
</comment>
<dbReference type="FunFam" id="2.30.30.40:FF:000018">
    <property type="entry name" value="Brain-specific angiogenesis inhibitor 1-associated protein 2"/>
    <property type="match status" value="1"/>
</dbReference>
<evidence type="ECO:0000256" key="9">
    <source>
        <dbReference type="ARBA" id="ARBA00070318"/>
    </source>
</evidence>
<evidence type="ECO:0000256" key="11">
    <source>
        <dbReference type="PROSITE-ProRule" id="PRU00192"/>
    </source>
</evidence>
<dbReference type="PROSITE" id="PS51338">
    <property type="entry name" value="IMD"/>
    <property type="match status" value="1"/>
</dbReference>
<feature type="region of interest" description="Disordered" evidence="13">
    <location>
        <begin position="36"/>
        <end position="81"/>
    </location>
</feature>
<dbReference type="InterPro" id="IPR027267">
    <property type="entry name" value="AH/BAR_dom_sf"/>
</dbReference>
<evidence type="ECO:0000256" key="12">
    <source>
        <dbReference type="SAM" id="Coils"/>
    </source>
</evidence>
<proteinExistence type="predicted"/>
<dbReference type="Pfam" id="PF08397">
    <property type="entry name" value="IMD"/>
    <property type="match status" value="1"/>
</dbReference>
<comment type="subcellular location">
    <subcellularLocation>
        <location evidence="1">Cytoplasm</location>
        <location evidence="1">Cytoskeleton</location>
    </subcellularLocation>
</comment>
<dbReference type="GO" id="GO:0051017">
    <property type="term" value="P:actin filament bundle assembly"/>
    <property type="evidence" value="ECO:0007669"/>
    <property type="project" value="TreeGrafter"/>
</dbReference>
<protein>
    <recommendedName>
        <fullName evidence="9">BAR/IMD domain-containing adapter protein 2-like 1</fullName>
    </recommendedName>
    <alternativeName>
        <fullName evidence="10">Brain-specific angiogenesis inhibitor 1-associated protein 2-like protein 1</fullName>
    </alternativeName>
</protein>
<keyword evidence="4" id="KW-0597">Phosphoprotein</keyword>
<keyword evidence="6" id="KW-0009">Actin-binding</keyword>
<dbReference type="FunFam" id="1.20.1270.60:FF:000043">
    <property type="entry name" value="Brain-specific angiogenesis inhibitor 1-associated protein 2-like 1"/>
    <property type="match status" value="1"/>
</dbReference>
<dbReference type="CTD" id="55971"/>
<dbReference type="InterPro" id="IPR030060">
    <property type="entry name" value="Baiap2l1_I-BAR_dom"/>
</dbReference>